<sequence length="188" mass="21032">MINSIAASPPAGSEAPIGVGQRLDETFNRIASTLYDHSMKLEELQHEAAAMRCEASQITKDHEKLEKQMELKCNHDEIESGLADLRSKFGDLKSKHDVLRSDVEELRTNYDNLRSRMDEQEDTLIDVQNNHLLDSEAQAVINEGHSQRITGLARLLAGYLIEVGRVSEEEMASVLDYLNLNTPNADAN</sequence>
<reference evidence="2 3" key="1">
    <citation type="submission" date="2020-01" db="EMBL/GenBank/DDBJ databases">
        <title>Identification and distribution of gene clusters putatively required for synthesis of sphingolipid metabolism inhibitors in phylogenetically diverse species of the filamentous fungus Fusarium.</title>
        <authorList>
            <person name="Kim H.-S."/>
            <person name="Busman M."/>
            <person name="Brown D.W."/>
            <person name="Divon H."/>
            <person name="Uhlig S."/>
            <person name="Proctor R.H."/>
        </authorList>
    </citation>
    <scope>NUCLEOTIDE SEQUENCE [LARGE SCALE GENOMIC DNA]</scope>
    <source>
        <strain evidence="2 3">NRRL 20459</strain>
    </source>
</reference>
<organism evidence="2 3">
    <name type="scientific">Fusarium albosuccineum</name>
    <dbReference type="NCBI Taxonomy" id="1237068"/>
    <lineage>
        <taxon>Eukaryota</taxon>
        <taxon>Fungi</taxon>
        <taxon>Dikarya</taxon>
        <taxon>Ascomycota</taxon>
        <taxon>Pezizomycotina</taxon>
        <taxon>Sordariomycetes</taxon>
        <taxon>Hypocreomycetidae</taxon>
        <taxon>Hypocreales</taxon>
        <taxon>Nectriaceae</taxon>
        <taxon>Fusarium</taxon>
        <taxon>Fusarium decemcellulare species complex</taxon>
    </lineage>
</organism>
<evidence type="ECO:0000313" key="3">
    <source>
        <dbReference type="Proteomes" id="UP000554235"/>
    </source>
</evidence>
<dbReference type="Proteomes" id="UP000554235">
    <property type="component" value="Unassembled WGS sequence"/>
</dbReference>
<keyword evidence="1" id="KW-0175">Coiled coil</keyword>
<comment type="caution">
    <text evidence="2">The sequence shown here is derived from an EMBL/GenBank/DDBJ whole genome shotgun (WGS) entry which is preliminary data.</text>
</comment>
<protein>
    <submittedName>
        <fullName evidence="2">Uncharacterized protein</fullName>
    </submittedName>
</protein>
<dbReference type="EMBL" id="JAADYS010000177">
    <property type="protein sequence ID" value="KAF4471675.1"/>
    <property type="molecule type" value="Genomic_DNA"/>
</dbReference>
<dbReference type="AlphaFoldDB" id="A0A8H4LNZ3"/>
<evidence type="ECO:0000313" key="2">
    <source>
        <dbReference type="EMBL" id="KAF4471675.1"/>
    </source>
</evidence>
<dbReference type="Gene3D" id="1.10.287.1490">
    <property type="match status" value="1"/>
</dbReference>
<accession>A0A8H4LNZ3</accession>
<proteinExistence type="predicted"/>
<keyword evidence="3" id="KW-1185">Reference proteome</keyword>
<feature type="coiled-coil region" evidence="1">
    <location>
        <begin position="96"/>
        <end position="130"/>
    </location>
</feature>
<name>A0A8H4LNZ3_9HYPO</name>
<evidence type="ECO:0000256" key="1">
    <source>
        <dbReference type="SAM" id="Coils"/>
    </source>
</evidence>
<feature type="coiled-coil region" evidence="1">
    <location>
        <begin position="41"/>
        <end position="68"/>
    </location>
</feature>
<gene>
    <name evidence="2" type="ORF">FALBO_1410</name>
</gene>